<accession>A0ABN2VAR3</accession>
<sequence length="291" mass="30872">MPTSSLTLPIRRLTLADLPAALDLSADRSWSREEHKWRLLLSAGTGYGIDAPPNDPEGGLIGAFVLTSCPGYGCVGMVLVARRHERRGLGGRLMRHAIAEAGERVLFLYATDNGRPLYERLGFRAVGAVTTLRGAFVPDGPDGRAEPGVRVRPAGAADLPGILALDLPVAGMDRTHLLTRLPAFADALAVAHDADGRLTGYGAAWPNPGTAVIGPLIAENPATARALITFLGARATAPLRFDVDDRHPDLARWLRDRGLSGELRSTLMVRGAAALPGDISRRFAPYSVALG</sequence>
<protein>
    <submittedName>
        <fullName evidence="2">GNAT family N-acetyltransferase</fullName>
    </submittedName>
</protein>
<evidence type="ECO:0000313" key="2">
    <source>
        <dbReference type="EMBL" id="GAA2051701.1"/>
    </source>
</evidence>
<dbReference type="EMBL" id="BAAANQ010000004">
    <property type="protein sequence ID" value="GAA2051701.1"/>
    <property type="molecule type" value="Genomic_DNA"/>
</dbReference>
<reference evidence="2 3" key="1">
    <citation type="journal article" date="2019" name="Int. J. Syst. Evol. Microbiol.">
        <title>The Global Catalogue of Microorganisms (GCM) 10K type strain sequencing project: providing services to taxonomists for standard genome sequencing and annotation.</title>
        <authorList>
            <consortium name="The Broad Institute Genomics Platform"/>
            <consortium name="The Broad Institute Genome Sequencing Center for Infectious Disease"/>
            <person name="Wu L."/>
            <person name="Ma J."/>
        </authorList>
    </citation>
    <scope>NUCLEOTIDE SEQUENCE [LARGE SCALE GENOMIC DNA]</scope>
    <source>
        <strain evidence="2 3">JCM 14549</strain>
    </source>
</reference>
<dbReference type="InterPro" id="IPR052729">
    <property type="entry name" value="Acyl/Acetyltrans_Enzymes"/>
</dbReference>
<dbReference type="PANTHER" id="PTHR47237">
    <property type="entry name" value="SLL0310 PROTEIN"/>
    <property type="match status" value="1"/>
</dbReference>
<dbReference type="Gene3D" id="3.40.630.30">
    <property type="match status" value="1"/>
</dbReference>
<keyword evidence="3" id="KW-1185">Reference proteome</keyword>
<feature type="domain" description="N-acetyltransferase" evidence="1">
    <location>
        <begin position="8"/>
        <end position="144"/>
    </location>
</feature>
<proteinExistence type="predicted"/>
<dbReference type="InterPro" id="IPR016181">
    <property type="entry name" value="Acyl_CoA_acyltransferase"/>
</dbReference>
<name>A0ABN2VAR3_9ACTN</name>
<dbReference type="CDD" id="cd04301">
    <property type="entry name" value="NAT_SF"/>
    <property type="match status" value="1"/>
</dbReference>
<dbReference type="PANTHER" id="PTHR47237:SF2">
    <property type="entry name" value="BLL4206 PROTEIN"/>
    <property type="match status" value="1"/>
</dbReference>
<evidence type="ECO:0000259" key="1">
    <source>
        <dbReference type="PROSITE" id="PS51186"/>
    </source>
</evidence>
<dbReference type="RefSeq" id="WP_346070508.1">
    <property type="nucleotide sequence ID" value="NZ_BAAANQ010000004.1"/>
</dbReference>
<organism evidence="2 3">
    <name type="scientific">Streptomyces cheonanensis</name>
    <dbReference type="NCBI Taxonomy" id="312720"/>
    <lineage>
        <taxon>Bacteria</taxon>
        <taxon>Bacillati</taxon>
        <taxon>Actinomycetota</taxon>
        <taxon>Actinomycetes</taxon>
        <taxon>Kitasatosporales</taxon>
        <taxon>Streptomycetaceae</taxon>
        <taxon>Streptomyces</taxon>
    </lineage>
</organism>
<dbReference type="PROSITE" id="PS51186">
    <property type="entry name" value="GNAT"/>
    <property type="match status" value="1"/>
</dbReference>
<gene>
    <name evidence="2" type="ORF">GCM10009757_24860</name>
</gene>
<evidence type="ECO:0000313" key="3">
    <source>
        <dbReference type="Proteomes" id="UP001403094"/>
    </source>
</evidence>
<dbReference type="InterPro" id="IPR000182">
    <property type="entry name" value="GNAT_dom"/>
</dbReference>
<comment type="caution">
    <text evidence="2">The sequence shown here is derived from an EMBL/GenBank/DDBJ whole genome shotgun (WGS) entry which is preliminary data.</text>
</comment>
<dbReference type="Gene3D" id="3.40.630.90">
    <property type="match status" value="1"/>
</dbReference>
<dbReference type="Pfam" id="PF13508">
    <property type="entry name" value="Acetyltransf_7"/>
    <property type="match status" value="1"/>
</dbReference>
<dbReference type="SUPFAM" id="SSF55729">
    <property type="entry name" value="Acyl-CoA N-acyltransferases (Nat)"/>
    <property type="match status" value="1"/>
</dbReference>
<dbReference type="Proteomes" id="UP001403094">
    <property type="component" value="Unassembled WGS sequence"/>
</dbReference>
<dbReference type="Pfam" id="PF18014">
    <property type="entry name" value="Acetyltransf_18"/>
    <property type="match status" value="1"/>
</dbReference>
<dbReference type="InterPro" id="IPR041496">
    <property type="entry name" value="YitH/HolE_GNAT"/>
</dbReference>